<dbReference type="EMBL" id="AWUE01014878">
    <property type="protein sequence ID" value="OMP00959.1"/>
    <property type="molecule type" value="Genomic_DNA"/>
</dbReference>
<name>A0A1R3K1J4_9ROSI</name>
<dbReference type="InterPro" id="IPR051276">
    <property type="entry name" value="Saccharopine_DH-like_oxidrdct"/>
</dbReference>
<evidence type="ECO:0000313" key="4">
    <source>
        <dbReference type="Proteomes" id="UP000187203"/>
    </source>
</evidence>
<evidence type="ECO:0000259" key="2">
    <source>
        <dbReference type="Pfam" id="PF03435"/>
    </source>
</evidence>
<dbReference type="SUPFAM" id="SSF51735">
    <property type="entry name" value="NAD(P)-binding Rossmann-fold domains"/>
    <property type="match status" value="1"/>
</dbReference>
<comment type="similarity">
    <text evidence="1">Belongs to the saccharopine dehydrogenase family.</text>
</comment>
<dbReference type="GO" id="GO:0005886">
    <property type="term" value="C:plasma membrane"/>
    <property type="evidence" value="ECO:0007669"/>
    <property type="project" value="TreeGrafter"/>
</dbReference>
<sequence>MQTTQPQNSPPLYDIVILGASGFTGKYVVKEALKFLKTPSSPLKTLAIAGRSREKLLKTLEWAAHPSSPPPHISIITADTTDPPSLESLCRQAKVLLNCVGPFRIHGEPVVAACANSGILEC</sequence>
<dbReference type="InterPro" id="IPR005097">
    <property type="entry name" value="Sacchrp_dh_NADP-bd"/>
</dbReference>
<reference evidence="4" key="1">
    <citation type="submission" date="2013-09" db="EMBL/GenBank/DDBJ databases">
        <title>Corchorus olitorius genome sequencing.</title>
        <authorList>
            <person name="Alam M."/>
            <person name="Haque M.S."/>
            <person name="Islam M.S."/>
            <person name="Emdad E.M."/>
            <person name="Islam M.M."/>
            <person name="Ahmed B."/>
            <person name="Halim A."/>
            <person name="Hossen Q.M.M."/>
            <person name="Hossain M.Z."/>
            <person name="Ahmed R."/>
            <person name="Khan M.M."/>
            <person name="Islam R."/>
            <person name="Rashid M.M."/>
            <person name="Khan S.A."/>
            <person name="Rahman M.S."/>
            <person name="Alam M."/>
            <person name="Yahiya A.S."/>
            <person name="Khan M.S."/>
            <person name="Azam M.S."/>
            <person name="Haque T."/>
            <person name="Lashkar M.Z.H."/>
            <person name="Akhand A.I."/>
            <person name="Morshed G."/>
            <person name="Roy S."/>
            <person name="Uddin K.S."/>
            <person name="Rabeya T."/>
            <person name="Hossain A.S."/>
            <person name="Chowdhury A."/>
            <person name="Snigdha A.R."/>
            <person name="Mortoza M.S."/>
            <person name="Matin S.A."/>
            <person name="Hoque S.M.E."/>
            <person name="Islam M.K."/>
            <person name="Roy D.K."/>
            <person name="Haider R."/>
            <person name="Moosa M.M."/>
            <person name="Elias S.M."/>
            <person name="Hasan A.M."/>
            <person name="Jahan S."/>
            <person name="Shafiuddin M."/>
            <person name="Mahmood N."/>
            <person name="Shommy N.S."/>
        </authorList>
    </citation>
    <scope>NUCLEOTIDE SEQUENCE [LARGE SCALE GENOMIC DNA]</scope>
    <source>
        <strain evidence="4">cv. O-4</strain>
    </source>
</reference>
<evidence type="ECO:0000313" key="3">
    <source>
        <dbReference type="EMBL" id="OMP00959.1"/>
    </source>
</evidence>
<dbReference type="InterPro" id="IPR036291">
    <property type="entry name" value="NAD(P)-bd_dom_sf"/>
</dbReference>
<dbReference type="PANTHER" id="PTHR12286">
    <property type="entry name" value="SACCHAROPINE DEHYDROGENASE-LIKE OXIDOREDUCTASE"/>
    <property type="match status" value="1"/>
</dbReference>
<proteinExistence type="inferred from homology"/>
<keyword evidence="4" id="KW-1185">Reference proteome</keyword>
<dbReference type="Gene3D" id="3.40.50.720">
    <property type="entry name" value="NAD(P)-binding Rossmann-like Domain"/>
    <property type="match status" value="1"/>
</dbReference>
<dbReference type="AlphaFoldDB" id="A0A1R3K1J4"/>
<dbReference type="GO" id="GO:0005811">
    <property type="term" value="C:lipid droplet"/>
    <property type="evidence" value="ECO:0007669"/>
    <property type="project" value="TreeGrafter"/>
</dbReference>
<feature type="domain" description="Saccharopine dehydrogenase NADP binding" evidence="2">
    <location>
        <begin position="15"/>
        <end position="119"/>
    </location>
</feature>
<organism evidence="3 4">
    <name type="scientific">Corchorus olitorius</name>
    <dbReference type="NCBI Taxonomy" id="93759"/>
    <lineage>
        <taxon>Eukaryota</taxon>
        <taxon>Viridiplantae</taxon>
        <taxon>Streptophyta</taxon>
        <taxon>Embryophyta</taxon>
        <taxon>Tracheophyta</taxon>
        <taxon>Spermatophyta</taxon>
        <taxon>Magnoliopsida</taxon>
        <taxon>eudicotyledons</taxon>
        <taxon>Gunneridae</taxon>
        <taxon>Pentapetalae</taxon>
        <taxon>rosids</taxon>
        <taxon>malvids</taxon>
        <taxon>Malvales</taxon>
        <taxon>Malvaceae</taxon>
        <taxon>Grewioideae</taxon>
        <taxon>Apeibeae</taxon>
        <taxon>Corchorus</taxon>
    </lineage>
</organism>
<evidence type="ECO:0000256" key="1">
    <source>
        <dbReference type="ARBA" id="ARBA00038048"/>
    </source>
</evidence>
<dbReference type="OrthoDB" id="10268090at2759"/>
<protein>
    <submittedName>
        <fullName evidence="3">Saccharopine dehydrogenase / Homospermidine synthase</fullName>
    </submittedName>
</protein>
<comment type="caution">
    <text evidence="3">The sequence shown here is derived from an EMBL/GenBank/DDBJ whole genome shotgun (WGS) entry which is preliminary data.</text>
</comment>
<dbReference type="Proteomes" id="UP000187203">
    <property type="component" value="Unassembled WGS sequence"/>
</dbReference>
<dbReference type="Pfam" id="PF03435">
    <property type="entry name" value="Sacchrp_dh_NADP"/>
    <property type="match status" value="1"/>
</dbReference>
<dbReference type="PANTHER" id="PTHR12286:SF5">
    <property type="entry name" value="SACCHAROPINE DEHYDROGENASE-LIKE OXIDOREDUCTASE"/>
    <property type="match status" value="1"/>
</dbReference>
<gene>
    <name evidence="3" type="ORF">COLO4_12253</name>
</gene>
<accession>A0A1R3K1J4</accession>
<dbReference type="GO" id="GO:0009247">
    <property type="term" value="P:glycolipid biosynthetic process"/>
    <property type="evidence" value="ECO:0007669"/>
    <property type="project" value="TreeGrafter"/>
</dbReference>
<dbReference type="STRING" id="93759.A0A1R3K1J4"/>
<dbReference type="GO" id="GO:0005739">
    <property type="term" value="C:mitochondrion"/>
    <property type="evidence" value="ECO:0007669"/>
    <property type="project" value="TreeGrafter"/>
</dbReference>